<reference evidence="2" key="2">
    <citation type="submission" date="2018-03" db="EMBL/GenBank/DDBJ databases">
        <title>The Triticum urartu genome reveals the dynamic nature of wheat genome evolution.</title>
        <authorList>
            <person name="Ling H."/>
            <person name="Ma B."/>
            <person name="Shi X."/>
            <person name="Liu H."/>
            <person name="Dong L."/>
            <person name="Sun H."/>
            <person name="Cao Y."/>
            <person name="Gao Q."/>
            <person name="Zheng S."/>
            <person name="Li Y."/>
            <person name="Yu Y."/>
            <person name="Du H."/>
            <person name="Qi M."/>
            <person name="Li Y."/>
            <person name="Yu H."/>
            <person name="Cui Y."/>
            <person name="Wang N."/>
            <person name="Chen C."/>
            <person name="Wu H."/>
            <person name="Zhao Y."/>
            <person name="Zhang J."/>
            <person name="Li Y."/>
            <person name="Zhou W."/>
            <person name="Zhang B."/>
            <person name="Hu W."/>
            <person name="Eijk M."/>
            <person name="Tang J."/>
            <person name="Witsenboer H."/>
            <person name="Zhao S."/>
            <person name="Li Z."/>
            <person name="Zhang A."/>
            <person name="Wang D."/>
            <person name="Liang C."/>
        </authorList>
    </citation>
    <scope>NUCLEOTIDE SEQUENCE [LARGE SCALE GENOMIC DNA]</scope>
    <source>
        <strain evidence="2">cv. G1812</strain>
    </source>
</reference>
<dbReference type="Gramene" id="TuG1812G0400001247.01.T01">
    <property type="protein sequence ID" value="TuG1812G0400001247.01.T01.cds363451"/>
    <property type="gene ID" value="TuG1812G0400001247.01"/>
</dbReference>
<accession>A0A8R7Q2T9</accession>
<dbReference type="Proteomes" id="UP000015106">
    <property type="component" value="Chromosome 4"/>
</dbReference>
<evidence type="ECO:0000313" key="3">
    <source>
        <dbReference type="Proteomes" id="UP000015106"/>
    </source>
</evidence>
<evidence type="ECO:0000313" key="2">
    <source>
        <dbReference type="EnsemblPlants" id="TuG1812G0400001247.01.T01.cds363451"/>
    </source>
</evidence>
<protein>
    <submittedName>
        <fullName evidence="2">Uncharacterized protein</fullName>
    </submittedName>
</protein>
<keyword evidence="3" id="KW-1185">Reference proteome</keyword>
<sequence>MMSRRLVYPPSSPLGISISGGTHRPFIPDELLFLAGRQCRSSKSPVVAPAPFASRCRRRSGDRDGGSSTAATAVTMARSVGIAHSWWRCLVRAGAGEEKISRCVFSTEKVD</sequence>
<proteinExistence type="predicted"/>
<feature type="region of interest" description="Disordered" evidence="1">
    <location>
        <begin position="1"/>
        <end position="20"/>
    </location>
</feature>
<evidence type="ECO:0000256" key="1">
    <source>
        <dbReference type="SAM" id="MobiDB-lite"/>
    </source>
</evidence>
<gene>
    <name evidence="2" type="primary">LOC125551057</name>
</gene>
<reference evidence="3" key="1">
    <citation type="journal article" date="2013" name="Nature">
        <title>Draft genome of the wheat A-genome progenitor Triticum urartu.</title>
        <authorList>
            <person name="Ling H.Q."/>
            <person name="Zhao S."/>
            <person name="Liu D."/>
            <person name="Wang J."/>
            <person name="Sun H."/>
            <person name="Zhang C."/>
            <person name="Fan H."/>
            <person name="Li D."/>
            <person name="Dong L."/>
            <person name="Tao Y."/>
            <person name="Gao C."/>
            <person name="Wu H."/>
            <person name="Li Y."/>
            <person name="Cui Y."/>
            <person name="Guo X."/>
            <person name="Zheng S."/>
            <person name="Wang B."/>
            <person name="Yu K."/>
            <person name="Liang Q."/>
            <person name="Yang W."/>
            <person name="Lou X."/>
            <person name="Chen J."/>
            <person name="Feng M."/>
            <person name="Jian J."/>
            <person name="Zhang X."/>
            <person name="Luo G."/>
            <person name="Jiang Y."/>
            <person name="Liu J."/>
            <person name="Wang Z."/>
            <person name="Sha Y."/>
            <person name="Zhang B."/>
            <person name="Wu H."/>
            <person name="Tang D."/>
            <person name="Shen Q."/>
            <person name="Xue P."/>
            <person name="Zou S."/>
            <person name="Wang X."/>
            <person name="Liu X."/>
            <person name="Wang F."/>
            <person name="Yang Y."/>
            <person name="An X."/>
            <person name="Dong Z."/>
            <person name="Zhang K."/>
            <person name="Zhang X."/>
            <person name="Luo M.C."/>
            <person name="Dvorak J."/>
            <person name="Tong Y."/>
            <person name="Wang J."/>
            <person name="Yang H."/>
            <person name="Li Z."/>
            <person name="Wang D."/>
            <person name="Zhang A."/>
            <person name="Wang J."/>
        </authorList>
    </citation>
    <scope>NUCLEOTIDE SEQUENCE</scope>
    <source>
        <strain evidence="3">cv. G1812</strain>
    </source>
</reference>
<organism evidence="2 3">
    <name type="scientific">Triticum urartu</name>
    <name type="common">Red wild einkorn</name>
    <name type="synonym">Crithodium urartu</name>
    <dbReference type="NCBI Taxonomy" id="4572"/>
    <lineage>
        <taxon>Eukaryota</taxon>
        <taxon>Viridiplantae</taxon>
        <taxon>Streptophyta</taxon>
        <taxon>Embryophyta</taxon>
        <taxon>Tracheophyta</taxon>
        <taxon>Spermatophyta</taxon>
        <taxon>Magnoliopsida</taxon>
        <taxon>Liliopsida</taxon>
        <taxon>Poales</taxon>
        <taxon>Poaceae</taxon>
        <taxon>BOP clade</taxon>
        <taxon>Pooideae</taxon>
        <taxon>Triticodae</taxon>
        <taxon>Triticeae</taxon>
        <taxon>Triticinae</taxon>
        <taxon>Triticum</taxon>
    </lineage>
</organism>
<dbReference type="EnsemblPlants" id="TuG1812G0400001247.01.T01">
    <property type="protein sequence ID" value="TuG1812G0400001247.01.T01.cds363451"/>
    <property type="gene ID" value="TuG1812G0400001247.01"/>
</dbReference>
<name>A0A8R7Q2T9_TRIUA</name>
<dbReference type="AlphaFoldDB" id="A0A8R7Q2T9"/>
<reference evidence="2" key="3">
    <citation type="submission" date="2022-06" db="UniProtKB">
        <authorList>
            <consortium name="EnsemblPlants"/>
        </authorList>
    </citation>
    <scope>IDENTIFICATION</scope>
</reference>